<evidence type="ECO:0000313" key="6">
    <source>
        <dbReference type="Proteomes" id="UP000293360"/>
    </source>
</evidence>
<evidence type="ECO:0000256" key="2">
    <source>
        <dbReference type="ARBA" id="ARBA00023043"/>
    </source>
</evidence>
<dbReference type="SUPFAM" id="SSF48403">
    <property type="entry name" value="Ankyrin repeat"/>
    <property type="match status" value="1"/>
</dbReference>
<evidence type="ECO:0000313" key="5">
    <source>
        <dbReference type="EMBL" id="RYO79242.1"/>
    </source>
</evidence>
<feature type="region of interest" description="Disordered" evidence="4">
    <location>
        <begin position="95"/>
        <end position="122"/>
    </location>
</feature>
<dbReference type="PANTHER" id="PTHR24124:SF14">
    <property type="entry name" value="CHROMOSOME UNDETERMINED SCAFFOLD_25, WHOLE GENOME SHOTGUN SEQUENCE"/>
    <property type="match status" value="1"/>
</dbReference>
<dbReference type="AlphaFoldDB" id="A0A4Q4SVE4"/>
<keyword evidence="6" id="KW-1185">Reference proteome</keyword>
<proteinExistence type="predicted"/>
<dbReference type="GO" id="GO:0005634">
    <property type="term" value="C:nucleus"/>
    <property type="evidence" value="ECO:0007669"/>
    <property type="project" value="TreeGrafter"/>
</dbReference>
<protein>
    <submittedName>
        <fullName evidence="5">Uncharacterized protein</fullName>
    </submittedName>
</protein>
<gene>
    <name evidence="5" type="ORF">DL764_010040</name>
</gene>
<evidence type="ECO:0000256" key="4">
    <source>
        <dbReference type="SAM" id="MobiDB-lite"/>
    </source>
</evidence>
<dbReference type="PROSITE" id="PS50088">
    <property type="entry name" value="ANK_REPEAT"/>
    <property type="match status" value="1"/>
</dbReference>
<dbReference type="Pfam" id="PF12796">
    <property type="entry name" value="Ank_2"/>
    <property type="match status" value="1"/>
</dbReference>
<dbReference type="InterPro" id="IPR002110">
    <property type="entry name" value="Ankyrin_rpt"/>
</dbReference>
<feature type="region of interest" description="Disordered" evidence="4">
    <location>
        <begin position="1"/>
        <end position="25"/>
    </location>
</feature>
<accession>A0A4Q4SVE4</accession>
<organism evidence="5 6">
    <name type="scientific">Monosporascus ibericus</name>
    <dbReference type="NCBI Taxonomy" id="155417"/>
    <lineage>
        <taxon>Eukaryota</taxon>
        <taxon>Fungi</taxon>
        <taxon>Dikarya</taxon>
        <taxon>Ascomycota</taxon>
        <taxon>Pezizomycotina</taxon>
        <taxon>Sordariomycetes</taxon>
        <taxon>Xylariomycetidae</taxon>
        <taxon>Xylariales</taxon>
        <taxon>Xylariales incertae sedis</taxon>
        <taxon>Monosporascus</taxon>
    </lineage>
</organism>
<dbReference type="InterPro" id="IPR036770">
    <property type="entry name" value="Ankyrin_rpt-contain_sf"/>
</dbReference>
<feature type="region of interest" description="Disordered" evidence="4">
    <location>
        <begin position="138"/>
        <end position="181"/>
    </location>
</feature>
<evidence type="ECO:0000256" key="1">
    <source>
        <dbReference type="ARBA" id="ARBA00022737"/>
    </source>
</evidence>
<feature type="compositionally biased region" description="Polar residues" evidence="4">
    <location>
        <begin position="112"/>
        <end position="122"/>
    </location>
</feature>
<feature type="repeat" description="ANK" evidence="3">
    <location>
        <begin position="638"/>
        <end position="670"/>
    </location>
</feature>
<keyword evidence="1" id="KW-0677">Repeat</keyword>
<dbReference type="EMBL" id="QJNU01001128">
    <property type="protein sequence ID" value="RYO79242.1"/>
    <property type="molecule type" value="Genomic_DNA"/>
</dbReference>
<dbReference type="STRING" id="155417.A0A4Q4SVE4"/>
<dbReference type="GO" id="GO:0010468">
    <property type="term" value="P:regulation of gene expression"/>
    <property type="evidence" value="ECO:0007669"/>
    <property type="project" value="TreeGrafter"/>
</dbReference>
<comment type="caution">
    <text evidence="5">The sequence shown here is derived from an EMBL/GenBank/DDBJ whole genome shotgun (WGS) entry which is preliminary data.</text>
</comment>
<feature type="compositionally biased region" description="Polar residues" evidence="4">
    <location>
        <begin position="150"/>
        <end position="161"/>
    </location>
</feature>
<keyword evidence="2 3" id="KW-0040">ANK repeat</keyword>
<feature type="compositionally biased region" description="Basic and acidic residues" evidence="4">
    <location>
        <begin position="164"/>
        <end position="173"/>
    </location>
</feature>
<dbReference type="OrthoDB" id="194358at2759"/>
<reference evidence="5 6" key="1">
    <citation type="submission" date="2018-06" db="EMBL/GenBank/DDBJ databases">
        <title>Complete Genomes of Monosporascus.</title>
        <authorList>
            <person name="Robinson A.J."/>
            <person name="Natvig D.O."/>
        </authorList>
    </citation>
    <scope>NUCLEOTIDE SEQUENCE [LARGE SCALE GENOMIC DNA]</scope>
    <source>
        <strain evidence="5 6">CBS 110550</strain>
    </source>
</reference>
<dbReference type="PANTHER" id="PTHR24124">
    <property type="entry name" value="ANKYRIN REPEAT FAMILY A"/>
    <property type="match status" value="1"/>
</dbReference>
<sequence>MDGASPTTTTTSAGNHRGGRPKDWTDDRTRRLIRLYIYTTLPVKKITSALADHAWKPGKDAANKWLHTLLGNDPRWIKPRTPDEQDKRMAGLRTGCRGSKRKKGPVAAVEEPTQNNGTVNNLTVPTIHDFEDFDGLTLDQSRGPSFAESDASTLARPNQASADADLRSTHEPLSDLPAPDWRGQANSFSLMPRFLSSTFRGQGSKRQDSDLTNSTDLSITSSFRARLRDATPAEVKAAFHLIKRCTIPKDADASPTSPSFAAWPGQEGSRGLLLMVPGDFLDPDLMEQAAQHVLTASSEDSSGGPRKVAVEVLSAPNLWPSKGHCSAGPEVPGDLSGLNFGATDDFGNTALHFVAARCTQQFLFDQVMQASGRLQAMIGSTNTAGQTLLHVLNRSWYEEGSPLSELLIALGRYQFDALATDVYGRSFFHLLRENRVSHDRIRELAHLFDIKSLNRRDAFGRKPMDSRSAGLFRRAIAIHRLYSGRPTALTISTENPGDARIRSSTDMLKIVTDAVSVEGQQNPGSEDCYGRNAFHCLAEVVLGTLSIQDHARPPSMKRKLAADMEPKLQEGPLSYRLELLEGLISARVDVNHYDKTGQTPLMAFVKHIPDGTKEDKELRQIIKRLVQAGAKMEARNRHGETALYMAARLGKKVALDQLIELGASVCVRSASGLNALEANKQALKAATNDTHLYARLHGCCGILAGQLGEGWKGVTALEEWGTRRP</sequence>
<name>A0A4Q4SVE4_9PEZI</name>
<dbReference type="Gene3D" id="1.25.40.20">
    <property type="entry name" value="Ankyrin repeat-containing domain"/>
    <property type="match status" value="1"/>
</dbReference>
<evidence type="ECO:0000256" key="3">
    <source>
        <dbReference type="PROSITE-ProRule" id="PRU00023"/>
    </source>
</evidence>
<dbReference type="Proteomes" id="UP000293360">
    <property type="component" value="Unassembled WGS sequence"/>
</dbReference>
<dbReference type="SMART" id="SM00248">
    <property type="entry name" value="ANK"/>
    <property type="match status" value="2"/>
</dbReference>
<dbReference type="PROSITE" id="PS50297">
    <property type="entry name" value="ANK_REP_REGION"/>
    <property type="match status" value="1"/>
</dbReference>